<name>A0A841J855_9SPHN</name>
<organism evidence="1 2">
    <name type="scientific">Sphingobium subterraneum</name>
    <dbReference type="NCBI Taxonomy" id="627688"/>
    <lineage>
        <taxon>Bacteria</taxon>
        <taxon>Pseudomonadati</taxon>
        <taxon>Pseudomonadota</taxon>
        <taxon>Alphaproteobacteria</taxon>
        <taxon>Sphingomonadales</taxon>
        <taxon>Sphingomonadaceae</taxon>
        <taxon>Sphingobium</taxon>
    </lineage>
</organism>
<evidence type="ECO:0000313" key="2">
    <source>
        <dbReference type="Proteomes" id="UP000552700"/>
    </source>
</evidence>
<dbReference type="Proteomes" id="UP000552700">
    <property type="component" value="Unassembled WGS sequence"/>
</dbReference>
<dbReference type="EMBL" id="JACIJP010000014">
    <property type="protein sequence ID" value="MBB6125736.1"/>
    <property type="molecule type" value="Genomic_DNA"/>
</dbReference>
<comment type="caution">
    <text evidence="1">The sequence shown here is derived from an EMBL/GenBank/DDBJ whole genome shotgun (WGS) entry which is preliminary data.</text>
</comment>
<keyword evidence="2" id="KW-1185">Reference proteome</keyword>
<sequence length="87" mass="9562">MEGRERLAIQIPHISYVTTGREVRTGAGQQDRSYIAVCERLLEFLVEAASGFIIERVEAFRPVQGNSANALGRAVGDDFHVRAPSFG</sequence>
<protein>
    <submittedName>
        <fullName evidence="1">Uncharacterized protein</fullName>
    </submittedName>
</protein>
<gene>
    <name evidence="1" type="ORF">FHS92_003500</name>
</gene>
<reference evidence="1 2" key="1">
    <citation type="submission" date="2020-08" db="EMBL/GenBank/DDBJ databases">
        <title>Genomic Encyclopedia of Type Strains, Phase IV (KMG-IV): sequencing the most valuable type-strain genomes for metagenomic binning, comparative biology and taxonomic classification.</title>
        <authorList>
            <person name="Goeker M."/>
        </authorList>
    </citation>
    <scope>NUCLEOTIDE SEQUENCE [LARGE SCALE GENOMIC DNA]</scope>
    <source>
        <strain evidence="1 2">DSM 102255</strain>
    </source>
</reference>
<evidence type="ECO:0000313" key="1">
    <source>
        <dbReference type="EMBL" id="MBB6125736.1"/>
    </source>
</evidence>
<dbReference type="AlphaFoldDB" id="A0A841J855"/>
<accession>A0A841J855</accession>
<proteinExistence type="predicted"/>